<proteinExistence type="predicted"/>
<name>A0ABT3MKT5_9LEPT</name>
<evidence type="ECO:0008006" key="3">
    <source>
        <dbReference type="Google" id="ProtNLM"/>
    </source>
</evidence>
<evidence type="ECO:0000313" key="1">
    <source>
        <dbReference type="EMBL" id="MCW7527510.1"/>
    </source>
</evidence>
<evidence type="ECO:0000313" key="2">
    <source>
        <dbReference type="Proteomes" id="UP001208912"/>
    </source>
</evidence>
<dbReference type="EMBL" id="JAMQPM010000006">
    <property type="protein sequence ID" value="MCW7527510.1"/>
    <property type="molecule type" value="Genomic_DNA"/>
</dbReference>
<organism evidence="1 2">
    <name type="scientific">Leptospira soteropolitanensis</name>
    <dbReference type="NCBI Taxonomy" id="2950025"/>
    <lineage>
        <taxon>Bacteria</taxon>
        <taxon>Pseudomonadati</taxon>
        <taxon>Spirochaetota</taxon>
        <taxon>Spirochaetia</taxon>
        <taxon>Leptospirales</taxon>
        <taxon>Leptospiraceae</taxon>
        <taxon>Leptospira</taxon>
    </lineage>
</organism>
<accession>A0ABT3MKT5</accession>
<dbReference type="RefSeq" id="WP_265368950.1">
    <property type="nucleotide sequence ID" value="NZ_JAMQPM010000006.1"/>
</dbReference>
<protein>
    <recommendedName>
        <fullName evidence="3">HTH araC/xylS-type domain-containing protein</fullName>
    </recommendedName>
</protein>
<gene>
    <name evidence="1" type="ORF">ND861_14215</name>
</gene>
<reference evidence="1 2" key="1">
    <citation type="submission" date="2022-06" db="EMBL/GenBank/DDBJ databases">
        <title>Leptospira isolates from biofilms formed at urban environments.</title>
        <authorList>
            <person name="Ribeiro P.S."/>
            <person name="Sousa T."/>
            <person name="Carvalho N."/>
            <person name="Aburjaile F."/>
            <person name="Neves F."/>
            <person name="Oliveira D."/>
            <person name="Blanco L."/>
            <person name="Lima J."/>
            <person name="Costa F."/>
            <person name="Brenig B."/>
            <person name="Soares S."/>
            <person name="Ramos R."/>
            <person name="Goes-Neto A."/>
            <person name="Matiuzzi M."/>
            <person name="Azevedo V."/>
            <person name="Ristow P."/>
        </authorList>
    </citation>
    <scope>NUCLEOTIDE SEQUENCE [LARGE SCALE GENOMIC DNA]</scope>
    <source>
        <strain evidence="1 2">VSF19</strain>
    </source>
</reference>
<keyword evidence="2" id="KW-1185">Reference proteome</keyword>
<dbReference type="Proteomes" id="UP001208912">
    <property type="component" value="Unassembled WGS sequence"/>
</dbReference>
<sequence length="54" mass="6559">MGQNICSPFQKQGLLDLYYDQFHFKNEFKRYTGQSPKKFDLADNRFSKLFYKNL</sequence>
<comment type="caution">
    <text evidence="1">The sequence shown here is derived from an EMBL/GenBank/DDBJ whole genome shotgun (WGS) entry which is preliminary data.</text>
</comment>